<dbReference type="GO" id="GO:0002940">
    <property type="term" value="P:tRNA N2-guanine methylation"/>
    <property type="evidence" value="ECO:0007669"/>
    <property type="project" value="TreeGrafter"/>
</dbReference>
<accession>X1F5X2</accession>
<dbReference type="GO" id="GO:0160104">
    <property type="term" value="F:tRNA (guanine(26)-N2)-dimethyltransferase activity"/>
    <property type="evidence" value="ECO:0007669"/>
    <property type="project" value="UniProtKB-EC"/>
</dbReference>
<dbReference type="Pfam" id="PF02005">
    <property type="entry name" value="TRM"/>
    <property type="match status" value="1"/>
</dbReference>
<evidence type="ECO:0000313" key="8">
    <source>
        <dbReference type="EMBL" id="GAH41006.1"/>
    </source>
</evidence>
<dbReference type="EC" id="2.1.1.216" evidence="7"/>
<dbReference type="PROSITE" id="PS51626">
    <property type="entry name" value="SAM_MT_TRM1"/>
    <property type="match status" value="1"/>
</dbReference>
<keyword evidence="6" id="KW-0694">RNA-binding</keyword>
<dbReference type="InterPro" id="IPR002905">
    <property type="entry name" value="Trm1"/>
</dbReference>
<sequence length="98" mass="10912">MIGRTTFLSADVEHYSGDKKQISASLPIFYNPRMQLNRDLSVLLLSGYLESNNIETMCEPLTGSGVRTLRYLNECTGDFSAKMFDVNPTAVETATKNI</sequence>
<evidence type="ECO:0000256" key="3">
    <source>
        <dbReference type="ARBA" id="ARBA00022679"/>
    </source>
</evidence>
<proteinExistence type="predicted"/>
<protein>
    <recommendedName>
        <fullName evidence="7">tRNA (guanine(26)-N(2))-dimethyltransferase</fullName>
        <ecNumber evidence="7">2.1.1.216</ecNumber>
    </recommendedName>
</protein>
<keyword evidence="3" id="KW-0808">Transferase</keyword>
<evidence type="ECO:0000256" key="5">
    <source>
        <dbReference type="ARBA" id="ARBA00022694"/>
    </source>
</evidence>
<dbReference type="PANTHER" id="PTHR10631:SF3">
    <property type="entry name" value="TRNA (GUANINE(26)-N(2))-DIMETHYLTRANSFERASE"/>
    <property type="match status" value="1"/>
</dbReference>
<dbReference type="AlphaFoldDB" id="X1F5X2"/>
<evidence type="ECO:0000256" key="2">
    <source>
        <dbReference type="ARBA" id="ARBA00022603"/>
    </source>
</evidence>
<name>X1F5X2_9ZZZZ</name>
<evidence type="ECO:0000256" key="4">
    <source>
        <dbReference type="ARBA" id="ARBA00022691"/>
    </source>
</evidence>
<evidence type="ECO:0000256" key="1">
    <source>
        <dbReference type="ARBA" id="ARBA00022555"/>
    </source>
</evidence>
<dbReference type="Gene3D" id="3.40.50.150">
    <property type="entry name" value="Vaccinia Virus protein VP39"/>
    <property type="match status" value="1"/>
</dbReference>
<keyword evidence="1" id="KW-0820">tRNA-binding</keyword>
<comment type="caution">
    <text evidence="8">The sequence shown here is derived from an EMBL/GenBank/DDBJ whole genome shotgun (WGS) entry which is preliminary data.</text>
</comment>
<dbReference type="SUPFAM" id="SSF53335">
    <property type="entry name" value="S-adenosyl-L-methionine-dependent methyltransferases"/>
    <property type="match status" value="1"/>
</dbReference>
<keyword evidence="4" id="KW-0949">S-adenosyl-L-methionine</keyword>
<feature type="non-terminal residue" evidence="8">
    <location>
        <position position="98"/>
    </location>
</feature>
<keyword evidence="5" id="KW-0819">tRNA processing</keyword>
<dbReference type="GO" id="GO:0000049">
    <property type="term" value="F:tRNA binding"/>
    <property type="evidence" value="ECO:0007669"/>
    <property type="project" value="UniProtKB-KW"/>
</dbReference>
<evidence type="ECO:0000256" key="7">
    <source>
        <dbReference type="ARBA" id="ARBA00039099"/>
    </source>
</evidence>
<evidence type="ECO:0000256" key="6">
    <source>
        <dbReference type="ARBA" id="ARBA00022884"/>
    </source>
</evidence>
<gene>
    <name evidence="8" type="ORF">S03H2_26279</name>
</gene>
<dbReference type="InterPro" id="IPR029063">
    <property type="entry name" value="SAM-dependent_MTases_sf"/>
</dbReference>
<keyword evidence="2" id="KW-0489">Methyltransferase</keyword>
<dbReference type="PANTHER" id="PTHR10631">
    <property type="entry name" value="N 2 ,N 2 -DIMETHYLGUANOSINE TRNA METHYLTRANSFERASE"/>
    <property type="match status" value="1"/>
</dbReference>
<organism evidence="8">
    <name type="scientific">marine sediment metagenome</name>
    <dbReference type="NCBI Taxonomy" id="412755"/>
    <lineage>
        <taxon>unclassified sequences</taxon>
        <taxon>metagenomes</taxon>
        <taxon>ecological metagenomes</taxon>
    </lineage>
</organism>
<dbReference type="EMBL" id="BARU01015172">
    <property type="protein sequence ID" value="GAH41006.1"/>
    <property type="molecule type" value="Genomic_DNA"/>
</dbReference>
<reference evidence="8" key="1">
    <citation type="journal article" date="2014" name="Front. Microbiol.">
        <title>High frequency of phylogenetically diverse reductive dehalogenase-homologous genes in deep subseafloor sedimentary metagenomes.</title>
        <authorList>
            <person name="Kawai M."/>
            <person name="Futagami T."/>
            <person name="Toyoda A."/>
            <person name="Takaki Y."/>
            <person name="Nishi S."/>
            <person name="Hori S."/>
            <person name="Arai W."/>
            <person name="Tsubouchi T."/>
            <person name="Morono Y."/>
            <person name="Uchiyama I."/>
            <person name="Ito T."/>
            <person name="Fujiyama A."/>
            <person name="Inagaki F."/>
            <person name="Takami H."/>
        </authorList>
    </citation>
    <scope>NUCLEOTIDE SEQUENCE</scope>
    <source>
        <strain evidence="8">Expedition CK06-06</strain>
    </source>
</reference>